<comment type="caution">
    <text evidence="7">The sequence shown here is derived from an EMBL/GenBank/DDBJ whole genome shotgun (WGS) entry which is preliminary data.</text>
</comment>
<feature type="site" description="Important for substrate specificity" evidence="6">
    <location>
        <position position="75"/>
    </location>
</feature>
<keyword evidence="4 6" id="KW-0378">Hydrolase</keyword>
<evidence type="ECO:0000256" key="4">
    <source>
        <dbReference type="ARBA" id="ARBA00022801"/>
    </source>
</evidence>
<dbReference type="AlphaFoldDB" id="A0A9D1LV93"/>
<dbReference type="PANTHER" id="PTHR43213">
    <property type="entry name" value="BIFUNCTIONAL DTTP/UTP PYROPHOSPHATASE/METHYLTRANSFERASE PROTEIN-RELATED"/>
    <property type="match status" value="1"/>
</dbReference>
<feature type="active site" description="Proton acceptor" evidence="6">
    <location>
        <position position="74"/>
    </location>
</feature>
<dbReference type="Pfam" id="PF02545">
    <property type="entry name" value="Maf"/>
    <property type="match status" value="1"/>
</dbReference>
<dbReference type="PANTHER" id="PTHR43213:SF5">
    <property type="entry name" value="BIFUNCTIONAL DTTP_UTP PYROPHOSPHATASE_METHYLTRANSFERASE PROTEIN-RELATED"/>
    <property type="match status" value="1"/>
</dbReference>
<name>A0A9D1LV93_9FIRM</name>
<proteinExistence type="inferred from homology"/>
<comment type="catalytic activity">
    <reaction evidence="6">
        <text>dTTP + H2O = dTMP + diphosphate + H(+)</text>
        <dbReference type="Rhea" id="RHEA:28534"/>
        <dbReference type="ChEBI" id="CHEBI:15377"/>
        <dbReference type="ChEBI" id="CHEBI:15378"/>
        <dbReference type="ChEBI" id="CHEBI:33019"/>
        <dbReference type="ChEBI" id="CHEBI:37568"/>
        <dbReference type="ChEBI" id="CHEBI:63528"/>
        <dbReference type="EC" id="3.6.1.9"/>
    </reaction>
</comment>
<dbReference type="SUPFAM" id="SSF52972">
    <property type="entry name" value="ITPase-like"/>
    <property type="match status" value="1"/>
</dbReference>
<comment type="cofactor">
    <cofactor evidence="1 6">
        <name>a divalent metal cation</name>
        <dbReference type="ChEBI" id="CHEBI:60240"/>
    </cofactor>
</comment>
<dbReference type="NCBIfam" id="TIGR00172">
    <property type="entry name" value="maf"/>
    <property type="match status" value="1"/>
</dbReference>
<dbReference type="PIRSF" id="PIRSF006305">
    <property type="entry name" value="Maf"/>
    <property type="match status" value="1"/>
</dbReference>
<comment type="subcellular location">
    <subcellularLocation>
        <location evidence="2 6">Cytoplasm</location>
    </subcellularLocation>
</comment>
<evidence type="ECO:0000256" key="5">
    <source>
        <dbReference type="ARBA" id="ARBA00023080"/>
    </source>
</evidence>
<evidence type="ECO:0000256" key="3">
    <source>
        <dbReference type="ARBA" id="ARBA00022490"/>
    </source>
</evidence>
<dbReference type="CDD" id="cd00555">
    <property type="entry name" value="Maf"/>
    <property type="match status" value="1"/>
</dbReference>
<dbReference type="InterPro" id="IPR003697">
    <property type="entry name" value="Maf-like"/>
</dbReference>
<dbReference type="EC" id="3.6.1.9" evidence="6"/>
<dbReference type="HAMAP" id="MF_00528">
    <property type="entry name" value="Maf"/>
    <property type="match status" value="1"/>
</dbReference>
<comment type="catalytic activity">
    <reaction evidence="6">
        <text>UTP + H2O = UMP + diphosphate + H(+)</text>
        <dbReference type="Rhea" id="RHEA:29395"/>
        <dbReference type="ChEBI" id="CHEBI:15377"/>
        <dbReference type="ChEBI" id="CHEBI:15378"/>
        <dbReference type="ChEBI" id="CHEBI:33019"/>
        <dbReference type="ChEBI" id="CHEBI:46398"/>
        <dbReference type="ChEBI" id="CHEBI:57865"/>
        <dbReference type="EC" id="3.6.1.9"/>
    </reaction>
</comment>
<organism evidence="7 8">
    <name type="scientific">Candidatus Avimonoglobus intestinipullorum</name>
    <dbReference type="NCBI Taxonomy" id="2840699"/>
    <lineage>
        <taxon>Bacteria</taxon>
        <taxon>Bacillati</taxon>
        <taxon>Bacillota</taxon>
        <taxon>Clostridia</taxon>
        <taxon>Eubacteriales</taxon>
        <taxon>Candidatus Avimonoglobus</taxon>
    </lineage>
</organism>
<dbReference type="GO" id="GO:0005737">
    <property type="term" value="C:cytoplasm"/>
    <property type="evidence" value="ECO:0007669"/>
    <property type="project" value="UniProtKB-SubCell"/>
</dbReference>
<keyword evidence="3 6" id="KW-0963">Cytoplasm</keyword>
<comment type="caution">
    <text evidence="6">Lacks conserved residue(s) required for the propagation of feature annotation.</text>
</comment>
<keyword evidence="5 6" id="KW-0546">Nucleotide metabolism</keyword>
<evidence type="ECO:0000256" key="2">
    <source>
        <dbReference type="ARBA" id="ARBA00004496"/>
    </source>
</evidence>
<dbReference type="FunFam" id="3.90.950.10:FF:000005">
    <property type="entry name" value="7-methyl-GTP pyrophosphatase"/>
    <property type="match status" value="1"/>
</dbReference>
<gene>
    <name evidence="7" type="primary">maf</name>
    <name evidence="7" type="ORF">IAB04_05230</name>
</gene>
<comment type="similarity">
    <text evidence="6">Belongs to the Maf family. YhdE subfamily.</text>
</comment>
<reference evidence="7" key="2">
    <citation type="journal article" date="2021" name="PeerJ">
        <title>Extensive microbial diversity within the chicken gut microbiome revealed by metagenomics and culture.</title>
        <authorList>
            <person name="Gilroy R."/>
            <person name="Ravi A."/>
            <person name="Getino M."/>
            <person name="Pursley I."/>
            <person name="Horton D.L."/>
            <person name="Alikhan N.F."/>
            <person name="Baker D."/>
            <person name="Gharbi K."/>
            <person name="Hall N."/>
            <person name="Watson M."/>
            <person name="Adriaenssens E.M."/>
            <person name="Foster-Nyarko E."/>
            <person name="Jarju S."/>
            <person name="Secka A."/>
            <person name="Antonio M."/>
            <person name="Oren A."/>
            <person name="Chaudhuri R.R."/>
            <person name="La Ragione R."/>
            <person name="Hildebrand F."/>
            <person name="Pallen M.J."/>
        </authorList>
    </citation>
    <scope>NUCLEOTIDE SEQUENCE</scope>
    <source>
        <strain evidence="7">ChiSjej4B22-9803</strain>
    </source>
</reference>
<sequence>MDQLILASASPRRKELLEHIGLQFKICVPDVDETQVERKNIPAELYVQELALLKAGAAAGMVGYKRNTLVIAADTVVFKDQKILGKPQDETQAKAMLRMLSGAEHAVYTGICVLRASDGFSVCKAVRTAVRFKKLTDDKISRYIRTGEPMDKAGAYGIQGYGATLVEGIEGDYFNVVGLPLAALAELLEREFGYEIF</sequence>
<dbReference type="InterPro" id="IPR029001">
    <property type="entry name" value="ITPase-like_fam"/>
</dbReference>
<accession>A0A9D1LV93</accession>
<comment type="function">
    <text evidence="6">Nucleoside triphosphate pyrophosphatase that hydrolyzes dTTP and UTP. May have a dual role in cell division arrest and in preventing the incorporation of modified nucleotides into cellular nucleic acids.</text>
</comment>
<dbReference type="Proteomes" id="UP000824111">
    <property type="component" value="Unassembled WGS sequence"/>
</dbReference>
<dbReference type="EMBL" id="DVND01000136">
    <property type="protein sequence ID" value="HIU48745.1"/>
    <property type="molecule type" value="Genomic_DNA"/>
</dbReference>
<reference evidence="7" key="1">
    <citation type="submission" date="2020-10" db="EMBL/GenBank/DDBJ databases">
        <authorList>
            <person name="Gilroy R."/>
        </authorList>
    </citation>
    <scope>NUCLEOTIDE SEQUENCE</scope>
    <source>
        <strain evidence="7">ChiSjej4B22-9803</strain>
    </source>
</reference>
<evidence type="ECO:0000256" key="6">
    <source>
        <dbReference type="HAMAP-Rule" id="MF_00528"/>
    </source>
</evidence>
<dbReference type="Gene3D" id="3.90.950.10">
    <property type="match status" value="1"/>
</dbReference>
<evidence type="ECO:0000313" key="8">
    <source>
        <dbReference type="Proteomes" id="UP000824111"/>
    </source>
</evidence>
<feature type="site" description="Important for substrate specificity" evidence="6">
    <location>
        <position position="159"/>
    </location>
</feature>
<protein>
    <recommendedName>
        <fullName evidence="6">dTTP/UTP pyrophosphatase</fullName>
        <shortName evidence="6">dTTPase/UTPase</shortName>
        <ecNumber evidence="6">3.6.1.9</ecNumber>
    </recommendedName>
    <alternativeName>
        <fullName evidence="6">Nucleoside triphosphate pyrophosphatase</fullName>
    </alternativeName>
    <alternativeName>
        <fullName evidence="6">Nucleotide pyrophosphatase</fullName>
        <shortName evidence="6">Nucleotide PPase</shortName>
    </alternativeName>
</protein>
<evidence type="ECO:0000313" key="7">
    <source>
        <dbReference type="EMBL" id="HIU48745.1"/>
    </source>
</evidence>
<evidence type="ECO:0000256" key="1">
    <source>
        <dbReference type="ARBA" id="ARBA00001968"/>
    </source>
</evidence>
<dbReference type="GO" id="GO:0009117">
    <property type="term" value="P:nucleotide metabolic process"/>
    <property type="evidence" value="ECO:0007669"/>
    <property type="project" value="UniProtKB-KW"/>
</dbReference>
<feature type="site" description="Important for substrate specificity" evidence="6">
    <location>
        <position position="12"/>
    </location>
</feature>
<dbReference type="GO" id="GO:0047429">
    <property type="term" value="F:nucleoside triphosphate diphosphatase activity"/>
    <property type="evidence" value="ECO:0007669"/>
    <property type="project" value="UniProtKB-EC"/>
</dbReference>